<dbReference type="eggNOG" id="COG3598">
    <property type="taxonomic scope" value="Bacteria"/>
</dbReference>
<dbReference type="RefSeq" id="WP_008617147.1">
    <property type="nucleotide sequence ID" value="NZ_AONQ01000024.1"/>
</dbReference>
<dbReference type="STRING" id="1244869.H261_10497"/>
<reference evidence="1 2" key="1">
    <citation type="journal article" date="2014" name="Genome Announc.">
        <title>Draft Genome Sequence of Magnetospirillum sp. Strain SO-1, a Freshwater Magnetotactic Bacterium Isolated from the Ol'khovka River, Russia.</title>
        <authorList>
            <person name="Grouzdev D.S."/>
            <person name="Dziuba M.V."/>
            <person name="Sukhacheva M.S."/>
            <person name="Mardanov A.V."/>
            <person name="Beletskiy A.V."/>
            <person name="Kuznetsov B.B."/>
            <person name="Skryabin K.G."/>
        </authorList>
    </citation>
    <scope>NUCLEOTIDE SEQUENCE [LARGE SCALE GENOMIC DNA]</scope>
    <source>
        <strain evidence="1 2">SO-1</strain>
    </source>
</reference>
<gene>
    <name evidence="1" type="ORF">H261_10497</name>
</gene>
<dbReference type="InterPro" id="IPR027417">
    <property type="entry name" value="P-loop_NTPase"/>
</dbReference>
<dbReference type="AlphaFoldDB" id="M2ZRL0"/>
<dbReference type="PATRIC" id="fig|1244869.3.peg.2122"/>
<dbReference type="InterPro" id="IPR038724">
    <property type="entry name" value="RepA"/>
</dbReference>
<dbReference type="EMBL" id="AONQ01000024">
    <property type="protein sequence ID" value="EME69972.1"/>
    <property type="molecule type" value="Genomic_DNA"/>
</dbReference>
<name>M2ZRL0_9PROT</name>
<protein>
    <submittedName>
        <fullName evidence="1">ATPase</fullName>
    </submittedName>
</protein>
<accession>M2ZRL0</accession>
<comment type="caution">
    <text evidence="1">The sequence shown here is derived from an EMBL/GenBank/DDBJ whole genome shotgun (WGS) entry which is preliminary data.</text>
</comment>
<dbReference type="Pfam" id="PF13481">
    <property type="entry name" value="AAA_25"/>
    <property type="match status" value="1"/>
</dbReference>
<dbReference type="OrthoDB" id="9763644at2"/>
<dbReference type="Gene3D" id="3.40.50.300">
    <property type="entry name" value="P-loop containing nucleotide triphosphate hydrolases"/>
    <property type="match status" value="1"/>
</dbReference>
<proteinExistence type="predicted"/>
<evidence type="ECO:0000313" key="1">
    <source>
        <dbReference type="EMBL" id="EME69972.1"/>
    </source>
</evidence>
<keyword evidence="2" id="KW-1185">Reference proteome</keyword>
<dbReference type="Gene3D" id="3.30.70.1790">
    <property type="entry name" value="RepB DNA-primase, N-terminal domain"/>
    <property type="match status" value="1"/>
</dbReference>
<organism evidence="1 2">
    <name type="scientific">Paramagnetospirillum caucaseum</name>
    <dbReference type="NCBI Taxonomy" id="1244869"/>
    <lineage>
        <taxon>Bacteria</taxon>
        <taxon>Pseudomonadati</taxon>
        <taxon>Pseudomonadota</taxon>
        <taxon>Alphaproteobacteria</taxon>
        <taxon>Rhodospirillales</taxon>
        <taxon>Magnetospirillaceae</taxon>
        <taxon>Paramagnetospirillum</taxon>
    </lineage>
</organism>
<dbReference type="CDD" id="cd01125">
    <property type="entry name" value="RepA_RSF1010_like"/>
    <property type="match status" value="1"/>
</dbReference>
<sequence length="720" mass="77654">MTNVTPLLEPDAAIMLRHLEHLFGGDLDGCQDGLVEIAWTDGASGRLQHARLVGTDDLDEAAEFAAAANRIPGQNIYVGAALRQSGTSPFGRADDSDVLALPAFYVDLDDAGAADAAKSRYRHCPPTAAVVTGRHPHLRVQLWWRHESPERDPGLCRRQNRALALAFGGDIKVVNPSRVMRLAGSVAWPSKPGRVLERTELHTFADGRPVLYLPGQLAKVFPPVEVVELAPTPDIPQSGLAIGNAAQGVSAGGVMAAVRAGDHWHDNMVRLVGHWIARGWSDAEIIAAAESLTLPGWTAAQTHVEVAAMIAGGRAKWAIPNPDHALEEDFSSGPPLEPGFLDAFAPGLIPRRRWILGRMLLRRAVTVMVAPPGVGKSTLSIEQAVAVATGREITNLAVHESARVWLYNNEDDLDELKRRLAAVLEFWRIPFAEIRGRVALNSGADHPLLVATRDSAGNVVRRPDVDACIEHVRRHAIGVLVVDPFVETHAADENSNDQMKAVAAMFRDIAQKGDCSVLLVHHTAKPPQGSSDGHAGNMNTARGASALPGIARVVQTLFSMSPSDAEKLNVPAENRHRYIRLDDAKANLGLISADARWFRREGVTIANGDEVGVLVPEDLADIAATMTAQVAPDVLDTVLAEIGRAWDCGDPYSDAPQARDRHLLKALPPRLGLPTELVRAAYLRLCDLRRLKVDVVDRNSKRKGLRPVSGAAEVPNDATD</sequence>
<dbReference type="Proteomes" id="UP000011744">
    <property type="component" value="Unassembled WGS sequence"/>
</dbReference>
<dbReference type="SUPFAM" id="SSF52540">
    <property type="entry name" value="P-loop containing nucleoside triphosphate hydrolases"/>
    <property type="match status" value="1"/>
</dbReference>
<evidence type="ECO:0000313" key="2">
    <source>
        <dbReference type="Proteomes" id="UP000011744"/>
    </source>
</evidence>